<dbReference type="KEGG" id="rml:FF011L_01630"/>
<accession>A0A517M969</accession>
<evidence type="ECO:0000313" key="2">
    <source>
        <dbReference type="Proteomes" id="UP000320672"/>
    </source>
</evidence>
<evidence type="ECO:0000313" key="1">
    <source>
        <dbReference type="EMBL" id="QDS91433.1"/>
    </source>
</evidence>
<organism evidence="1 2">
    <name type="scientific">Roseimaritima multifibrata</name>
    <dbReference type="NCBI Taxonomy" id="1930274"/>
    <lineage>
        <taxon>Bacteria</taxon>
        <taxon>Pseudomonadati</taxon>
        <taxon>Planctomycetota</taxon>
        <taxon>Planctomycetia</taxon>
        <taxon>Pirellulales</taxon>
        <taxon>Pirellulaceae</taxon>
        <taxon>Roseimaritima</taxon>
    </lineage>
</organism>
<name>A0A517M969_9BACT</name>
<reference evidence="1 2" key="1">
    <citation type="submission" date="2019-02" db="EMBL/GenBank/DDBJ databases">
        <title>Deep-cultivation of Planctomycetes and their phenomic and genomic characterization uncovers novel biology.</title>
        <authorList>
            <person name="Wiegand S."/>
            <person name="Jogler M."/>
            <person name="Boedeker C."/>
            <person name="Pinto D."/>
            <person name="Vollmers J."/>
            <person name="Rivas-Marin E."/>
            <person name="Kohn T."/>
            <person name="Peeters S.H."/>
            <person name="Heuer A."/>
            <person name="Rast P."/>
            <person name="Oberbeckmann S."/>
            <person name="Bunk B."/>
            <person name="Jeske O."/>
            <person name="Meyerdierks A."/>
            <person name="Storesund J.E."/>
            <person name="Kallscheuer N."/>
            <person name="Luecker S."/>
            <person name="Lage O.M."/>
            <person name="Pohl T."/>
            <person name="Merkel B.J."/>
            <person name="Hornburger P."/>
            <person name="Mueller R.-W."/>
            <person name="Bruemmer F."/>
            <person name="Labrenz M."/>
            <person name="Spormann A.M."/>
            <person name="Op den Camp H."/>
            <person name="Overmann J."/>
            <person name="Amann R."/>
            <person name="Jetten M.S.M."/>
            <person name="Mascher T."/>
            <person name="Medema M.H."/>
            <person name="Devos D.P."/>
            <person name="Kaster A.-K."/>
            <person name="Ovreas L."/>
            <person name="Rohde M."/>
            <person name="Galperin M.Y."/>
            <person name="Jogler C."/>
        </authorList>
    </citation>
    <scope>NUCLEOTIDE SEQUENCE [LARGE SCALE GENOMIC DNA]</scope>
    <source>
        <strain evidence="1 2">FF011L</strain>
    </source>
</reference>
<gene>
    <name evidence="1" type="ORF">FF011L_01630</name>
</gene>
<protein>
    <submittedName>
        <fullName evidence="1">Uncharacterized protein</fullName>
    </submittedName>
</protein>
<proteinExistence type="predicted"/>
<sequence>MSSQPPKQGFLRNLTSTAAQYIKDVVTLKVAKDNFFRDDGTFDQWLAHGANEAANVVVHGQTATIYGGSSSPPFQSPDANALSVEPITEPLSAVDMQIAPAIAPSHDDSILGGLVAQAEQTAQMQPPEMEYEQ</sequence>
<dbReference type="OrthoDB" id="9985069at2"/>
<keyword evidence="2" id="KW-1185">Reference proteome</keyword>
<dbReference type="EMBL" id="CP036262">
    <property type="protein sequence ID" value="QDS91433.1"/>
    <property type="molecule type" value="Genomic_DNA"/>
</dbReference>
<dbReference type="AlphaFoldDB" id="A0A517M969"/>
<dbReference type="RefSeq" id="WP_145349501.1">
    <property type="nucleotide sequence ID" value="NZ_CP036262.1"/>
</dbReference>
<dbReference type="Proteomes" id="UP000320672">
    <property type="component" value="Chromosome"/>
</dbReference>